<comment type="caution">
    <text evidence="1">The sequence shown here is derived from an EMBL/GenBank/DDBJ whole genome shotgun (WGS) entry which is preliminary data.</text>
</comment>
<dbReference type="SUPFAM" id="SSF57829">
    <property type="entry name" value="Zn-binding ribosomal proteins"/>
    <property type="match status" value="1"/>
</dbReference>
<proteinExistence type="predicted"/>
<gene>
    <name evidence="1" type="ORF">S06H3_46132</name>
</gene>
<name>X1P7W4_9ZZZZ</name>
<evidence type="ECO:0008006" key="2">
    <source>
        <dbReference type="Google" id="ProtNLM"/>
    </source>
</evidence>
<protein>
    <recommendedName>
        <fullName evidence="2">50S ribosomal protein L44e</fullName>
    </recommendedName>
</protein>
<organism evidence="1">
    <name type="scientific">marine sediment metagenome</name>
    <dbReference type="NCBI Taxonomy" id="412755"/>
    <lineage>
        <taxon>unclassified sequences</taxon>
        <taxon>metagenomes</taxon>
        <taxon>ecological metagenomes</taxon>
    </lineage>
</organism>
<dbReference type="InterPro" id="IPR053708">
    <property type="entry name" value="Ribosomal_LSU_eL42"/>
</dbReference>
<reference evidence="1" key="1">
    <citation type="journal article" date="2014" name="Front. Microbiol.">
        <title>High frequency of phylogenetically diverse reductive dehalogenase-homologous genes in deep subseafloor sedimentary metagenomes.</title>
        <authorList>
            <person name="Kawai M."/>
            <person name="Futagami T."/>
            <person name="Toyoda A."/>
            <person name="Takaki Y."/>
            <person name="Nishi S."/>
            <person name="Hori S."/>
            <person name="Arai W."/>
            <person name="Tsubouchi T."/>
            <person name="Morono Y."/>
            <person name="Uchiyama I."/>
            <person name="Ito T."/>
            <person name="Fujiyama A."/>
            <person name="Inagaki F."/>
            <person name="Takami H."/>
        </authorList>
    </citation>
    <scope>NUCLEOTIDE SEQUENCE</scope>
    <source>
        <strain evidence="1">Expedition CK06-06</strain>
    </source>
</reference>
<dbReference type="InterPro" id="IPR011332">
    <property type="entry name" value="Ribosomal_zn-bd"/>
</dbReference>
<sequence length="36" mass="4143">MKFPKSMRTHCPRCKTHTDHTVSIYKAGKRRAAKLG</sequence>
<evidence type="ECO:0000313" key="1">
    <source>
        <dbReference type="EMBL" id="GAI38531.1"/>
    </source>
</evidence>
<dbReference type="Gene3D" id="3.10.450.80">
    <property type="match status" value="1"/>
</dbReference>
<dbReference type="GO" id="GO:0006412">
    <property type="term" value="P:translation"/>
    <property type="evidence" value="ECO:0007669"/>
    <property type="project" value="InterPro"/>
</dbReference>
<accession>X1P7W4</accession>
<dbReference type="EMBL" id="BARV01028875">
    <property type="protein sequence ID" value="GAI38531.1"/>
    <property type="molecule type" value="Genomic_DNA"/>
</dbReference>
<feature type="non-terminal residue" evidence="1">
    <location>
        <position position="36"/>
    </location>
</feature>
<dbReference type="AlphaFoldDB" id="X1P7W4"/>